<proteinExistence type="predicted"/>
<evidence type="ECO:0000313" key="2">
    <source>
        <dbReference type="Proteomes" id="UP000320762"/>
    </source>
</evidence>
<gene>
    <name evidence="1" type="ORF">BD626DRAFT_177326</name>
</gene>
<keyword evidence="2" id="KW-1185">Reference proteome</keyword>
<name>A0A550C275_9AGAR</name>
<sequence length="75" mass="8463">MRSFVDTSDTGCRRLRRAWAWTGRQWRRWLSARRALAVMVAGTAFKPVLADPSIPDPSIVDCVLVVTGKLYNELA</sequence>
<dbReference type="OrthoDB" id="413077at2759"/>
<reference evidence="1 2" key="1">
    <citation type="journal article" date="2019" name="New Phytol.">
        <title>Comparative genomics reveals unique wood-decay strategies and fruiting body development in the Schizophyllaceae.</title>
        <authorList>
            <person name="Almasi E."/>
            <person name="Sahu N."/>
            <person name="Krizsan K."/>
            <person name="Balint B."/>
            <person name="Kovacs G.M."/>
            <person name="Kiss B."/>
            <person name="Cseklye J."/>
            <person name="Drula E."/>
            <person name="Henrissat B."/>
            <person name="Nagy I."/>
            <person name="Chovatia M."/>
            <person name="Adam C."/>
            <person name="LaButti K."/>
            <person name="Lipzen A."/>
            <person name="Riley R."/>
            <person name="Grigoriev I.V."/>
            <person name="Nagy L.G."/>
        </authorList>
    </citation>
    <scope>NUCLEOTIDE SEQUENCE [LARGE SCALE GENOMIC DNA]</scope>
    <source>
        <strain evidence="1 2">NL-1724</strain>
    </source>
</reference>
<dbReference type="Proteomes" id="UP000320762">
    <property type="component" value="Unassembled WGS sequence"/>
</dbReference>
<organism evidence="1 2">
    <name type="scientific">Schizophyllum amplum</name>
    <dbReference type="NCBI Taxonomy" id="97359"/>
    <lineage>
        <taxon>Eukaryota</taxon>
        <taxon>Fungi</taxon>
        <taxon>Dikarya</taxon>
        <taxon>Basidiomycota</taxon>
        <taxon>Agaricomycotina</taxon>
        <taxon>Agaricomycetes</taxon>
        <taxon>Agaricomycetidae</taxon>
        <taxon>Agaricales</taxon>
        <taxon>Schizophyllaceae</taxon>
        <taxon>Schizophyllum</taxon>
    </lineage>
</organism>
<comment type="caution">
    <text evidence="1">The sequence shown here is derived from an EMBL/GenBank/DDBJ whole genome shotgun (WGS) entry which is preliminary data.</text>
</comment>
<evidence type="ECO:0000313" key="1">
    <source>
        <dbReference type="EMBL" id="TRM58901.1"/>
    </source>
</evidence>
<protein>
    <submittedName>
        <fullName evidence="1">Uncharacterized protein</fullName>
    </submittedName>
</protein>
<accession>A0A550C275</accession>
<dbReference type="EMBL" id="VDMD01000032">
    <property type="protein sequence ID" value="TRM58901.1"/>
    <property type="molecule type" value="Genomic_DNA"/>
</dbReference>
<dbReference type="AlphaFoldDB" id="A0A550C275"/>